<sequence length="693" mass="78325">MVDQATPDAATLAAVTAFLRDCELSIDCLTQDDSSPSWSPAAENGKARGFERRDQYRRKVENERQMLQRQERELSRMLKRLQDARSREKQQEKESYTMALSVGLAPARAPQRLGSSLVGTVSSGMNTGLLFKTFVDELDSLHAQTDAVLSNAEVKVLQPESYAAKRGWTQDGDLLTRADETELPFDSLPWRDREPREYGGYNVSPIFTLESGDSATLVVYTVVRRYVEADRVVFIWRVLSEGQGEFDGLYADERAWLPVSSDPRGKRFIKLLVMMDEEDLNDVTQALQRLLAKSQNTALAKWQATSRRAFQLEYEASVRLAPEEAQQHGPLVRLRTKQGTSGACLERSRLKAADRRDRYRKKLQNERETLKRQERELSTELKALQEATAKAKEEEKKANTLALSAWRATAARQKEKRLEAENQQRHLKAAVAHQAELIRQMNALLLQPLAVDKPFKSLEAGPKSHTLFRTFVGELDSLYARTNDVMTGVKFKQWPPERFRWALSWNETKTALEGANATVMPFTVEQITRTMSVLLLSGETGNHYTGEIDGPDNTAALSYNLQYTLPSGDSASLTIYNALRRFVEVERVVFVWRDLIEGQGEFEDLYANEHAWLALRPSTDEAGRPTTISESCAQVHILGFNGPVEGGGARGDRFVELLAHADSEDMKELRQAMRRMLLDSETNDEADVLELKL</sequence>
<feature type="compositionally biased region" description="Basic and acidic residues" evidence="1">
    <location>
        <begin position="45"/>
        <end position="54"/>
    </location>
</feature>
<keyword evidence="3" id="KW-1185">Reference proteome</keyword>
<dbReference type="RefSeq" id="XP_009514723.1">
    <property type="nucleotide sequence ID" value="XM_009516428.1"/>
</dbReference>
<dbReference type="AlphaFoldDB" id="G4YGW7"/>
<feature type="region of interest" description="Disordered" evidence="1">
    <location>
        <begin position="32"/>
        <end position="54"/>
    </location>
</feature>
<reference evidence="2 3" key="1">
    <citation type="journal article" date="2006" name="Science">
        <title>Phytophthora genome sequences uncover evolutionary origins and mechanisms of pathogenesis.</title>
        <authorList>
            <person name="Tyler B.M."/>
            <person name="Tripathy S."/>
            <person name="Zhang X."/>
            <person name="Dehal P."/>
            <person name="Jiang R.H."/>
            <person name="Aerts A."/>
            <person name="Arredondo F.D."/>
            <person name="Baxter L."/>
            <person name="Bensasson D."/>
            <person name="Beynon J.L."/>
            <person name="Chapman J."/>
            <person name="Damasceno C.M."/>
            <person name="Dorrance A.E."/>
            <person name="Dou D."/>
            <person name="Dickerman A.W."/>
            <person name="Dubchak I.L."/>
            <person name="Garbelotto M."/>
            <person name="Gijzen M."/>
            <person name="Gordon S.G."/>
            <person name="Govers F."/>
            <person name="Grunwald N.J."/>
            <person name="Huang W."/>
            <person name="Ivors K.L."/>
            <person name="Jones R.W."/>
            <person name="Kamoun S."/>
            <person name="Krampis K."/>
            <person name="Lamour K.H."/>
            <person name="Lee M.K."/>
            <person name="McDonald W.H."/>
            <person name="Medina M."/>
            <person name="Meijer H.J."/>
            <person name="Nordberg E.K."/>
            <person name="Maclean D.J."/>
            <person name="Ospina-Giraldo M.D."/>
            <person name="Morris P.F."/>
            <person name="Phuntumart V."/>
            <person name="Putnam N.H."/>
            <person name="Rash S."/>
            <person name="Rose J.K."/>
            <person name="Sakihama Y."/>
            <person name="Salamov A.A."/>
            <person name="Savidor A."/>
            <person name="Scheuring C.F."/>
            <person name="Smith B.M."/>
            <person name="Sobral B.W."/>
            <person name="Terry A."/>
            <person name="Torto-Alalibo T.A."/>
            <person name="Win J."/>
            <person name="Xu Z."/>
            <person name="Zhang H."/>
            <person name="Grigoriev I.V."/>
            <person name="Rokhsar D.S."/>
            <person name="Boore J.L."/>
        </authorList>
    </citation>
    <scope>NUCLEOTIDE SEQUENCE [LARGE SCALE GENOMIC DNA]</scope>
    <source>
        <strain evidence="2 3">P6497</strain>
    </source>
</reference>
<organism evidence="2 3">
    <name type="scientific">Phytophthora sojae (strain P6497)</name>
    <name type="common">Soybean stem and root rot agent</name>
    <name type="synonym">Phytophthora megasperma f. sp. glycines</name>
    <dbReference type="NCBI Taxonomy" id="1094619"/>
    <lineage>
        <taxon>Eukaryota</taxon>
        <taxon>Sar</taxon>
        <taxon>Stramenopiles</taxon>
        <taxon>Oomycota</taxon>
        <taxon>Peronosporomycetes</taxon>
        <taxon>Peronosporales</taxon>
        <taxon>Peronosporaceae</taxon>
        <taxon>Phytophthora</taxon>
    </lineage>
</organism>
<proteinExistence type="predicted"/>
<dbReference type="EMBL" id="JH159151">
    <property type="protein sequence ID" value="EGZ27448.1"/>
    <property type="molecule type" value="Genomic_DNA"/>
</dbReference>
<dbReference type="SMR" id="G4YGW7"/>
<accession>G4YGW7</accession>
<evidence type="ECO:0000313" key="2">
    <source>
        <dbReference type="EMBL" id="EGZ27448.1"/>
    </source>
</evidence>
<dbReference type="KEGG" id="psoj:PHYSODRAFT_343599"/>
<evidence type="ECO:0000313" key="3">
    <source>
        <dbReference type="Proteomes" id="UP000002640"/>
    </source>
</evidence>
<protein>
    <submittedName>
        <fullName evidence="2">Uncharacterized protein</fullName>
    </submittedName>
</protein>
<dbReference type="Proteomes" id="UP000002640">
    <property type="component" value="Unassembled WGS sequence"/>
</dbReference>
<gene>
    <name evidence="2" type="ORF">PHYSODRAFT_343599</name>
</gene>
<dbReference type="GeneID" id="20648566"/>
<dbReference type="OMA" id="DANPHAN"/>
<dbReference type="InParanoid" id="G4YGW7"/>
<name>G4YGW7_PHYSP</name>
<evidence type="ECO:0000256" key="1">
    <source>
        <dbReference type="SAM" id="MobiDB-lite"/>
    </source>
</evidence>
<feature type="region of interest" description="Disordered" evidence="1">
    <location>
        <begin position="355"/>
        <end position="374"/>
    </location>
</feature>